<protein>
    <submittedName>
        <fullName evidence="1">Uncharacterized protein</fullName>
    </submittedName>
</protein>
<dbReference type="Proteomes" id="UP000015106">
    <property type="component" value="Chromosome 5"/>
</dbReference>
<sequence length="77" mass="8278">MSLLASSNRSPCYPESSCHLFSLNFSSLGGGLGLRMSACMRLMQSLRVRILTYLVDTGNTATVSARQKAPAVLLNLV</sequence>
<name>A0A8R7UGY1_TRIUA</name>
<reference evidence="1" key="3">
    <citation type="submission" date="2022-06" db="UniProtKB">
        <authorList>
            <consortium name="EnsemblPlants"/>
        </authorList>
    </citation>
    <scope>IDENTIFICATION</scope>
</reference>
<accession>A0A8R7UGY1</accession>
<dbReference type="EnsemblPlants" id="TuG1812G0500001866.01.T01">
    <property type="protein sequence ID" value="TuG1812G0500001866.01.T01.cds251189"/>
    <property type="gene ID" value="TuG1812G0500001866.01"/>
</dbReference>
<evidence type="ECO:0000313" key="2">
    <source>
        <dbReference type="Proteomes" id="UP000015106"/>
    </source>
</evidence>
<reference evidence="1" key="2">
    <citation type="submission" date="2018-03" db="EMBL/GenBank/DDBJ databases">
        <title>The Triticum urartu genome reveals the dynamic nature of wheat genome evolution.</title>
        <authorList>
            <person name="Ling H."/>
            <person name="Ma B."/>
            <person name="Shi X."/>
            <person name="Liu H."/>
            <person name="Dong L."/>
            <person name="Sun H."/>
            <person name="Cao Y."/>
            <person name="Gao Q."/>
            <person name="Zheng S."/>
            <person name="Li Y."/>
            <person name="Yu Y."/>
            <person name="Du H."/>
            <person name="Qi M."/>
            <person name="Li Y."/>
            <person name="Yu H."/>
            <person name="Cui Y."/>
            <person name="Wang N."/>
            <person name="Chen C."/>
            <person name="Wu H."/>
            <person name="Zhao Y."/>
            <person name="Zhang J."/>
            <person name="Li Y."/>
            <person name="Zhou W."/>
            <person name="Zhang B."/>
            <person name="Hu W."/>
            <person name="Eijk M."/>
            <person name="Tang J."/>
            <person name="Witsenboer H."/>
            <person name="Zhao S."/>
            <person name="Li Z."/>
            <person name="Zhang A."/>
            <person name="Wang D."/>
            <person name="Liang C."/>
        </authorList>
    </citation>
    <scope>NUCLEOTIDE SEQUENCE [LARGE SCALE GENOMIC DNA]</scope>
    <source>
        <strain evidence="1">cv. G1812</strain>
    </source>
</reference>
<dbReference type="EnsemblPlants" id="TuG1812G0500001866.01.T02">
    <property type="protein sequence ID" value="TuG1812G0500001866.01.T02.cds251189"/>
    <property type="gene ID" value="TuG1812G0500001866.01"/>
</dbReference>
<organism evidence="1 2">
    <name type="scientific">Triticum urartu</name>
    <name type="common">Red wild einkorn</name>
    <name type="synonym">Crithodium urartu</name>
    <dbReference type="NCBI Taxonomy" id="4572"/>
    <lineage>
        <taxon>Eukaryota</taxon>
        <taxon>Viridiplantae</taxon>
        <taxon>Streptophyta</taxon>
        <taxon>Embryophyta</taxon>
        <taxon>Tracheophyta</taxon>
        <taxon>Spermatophyta</taxon>
        <taxon>Magnoliopsida</taxon>
        <taxon>Liliopsida</taxon>
        <taxon>Poales</taxon>
        <taxon>Poaceae</taxon>
        <taxon>BOP clade</taxon>
        <taxon>Pooideae</taxon>
        <taxon>Triticodae</taxon>
        <taxon>Triticeae</taxon>
        <taxon>Triticinae</taxon>
        <taxon>Triticum</taxon>
    </lineage>
</organism>
<dbReference type="Gramene" id="TuG1812G0500001866.01.T01">
    <property type="protein sequence ID" value="TuG1812G0500001866.01.T01.cds251189"/>
    <property type="gene ID" value="TuG1812G0500001866.01"/>
</dbReference>
<evidence type="ECO:0000313" key="1">
    <source>
        <dbReference type="EnsemblPlants" id="TuG1812G0500001866.01.T01.cds251189"/>
    </source>
</evidence>
<proteinExistence type="predicted"/>
<keyword evidence="2" id="KW-1185">Reference proteome</keyword>
<dbReference type="Gramene" id="TuG1812G0500001866.01.T02">
    <property type="protein sequence ID" value="TuG1812G0500001866.01.T02.cds251189"/>
    <property type="gene ID" value="TuG1812G0500001866.01"/>
</dbReference>
<reference evidence="2" key="1">
    <citation type="journal article" date="2013" name="Nature">
        <title>Draft genome of the wheat A-genome progenitor Triticum urartu.</title>
        <authorList>
            <person name="Ling H.Q."/>
            <person name="Zhao S."/>
            <person name="Liu D."/>
            <person name="Wang J."/>
            <person name="Sun H."/>
            <person name="Zhang C."/>
            <person name="Fan H."/>
            <person name="Li D."/>
            <person name="Dong L."/>
            <person name="Tao Y."/>
            <person name="Gao C."/>
            <person name="Wu H."/>
            <person name="Li Y."/>
            <person name="Cui Y."/>
            <person name="Guo X."/>
            <person name="Zheng S."/>
            <person name="Wang B."/>
            <person name="Yu K."/>
            <person name="Liang Q."/>
            <person name="Yang W."/>
            <person name="Lou X."/>
            <person name="Chen J."/>
            <person name="Feng M."/>
            <person name="Jian J."/>
            <person name="Zhang X."/>
            <person name="Luo G."/>
            <person name="Jiang Y."/>
            <person name="Liu J."/>
            <person name="Wang Z."/>
            <person name="Sha Y."/>
            <person name="Zhang B."/>
            <person name="Wu H."/>
            <person name="Tang D."/>
            <person name="Shen Q."/>
            <person name="Xue P."/>
            <person name="Zou S."/>
            <person name="Wang X."/>
            <person name="Liu X."/>
            <person name="Wang F."/>
            <person name="Yang Y."/>
            <person name="An X."/>
            <person name="Dong Z."/>
            <person name="Zhang K."/>
            <person name="Zhang X."/>
            <person name="Luo M.C."/>
            <person name="Dvorak J."/>
            <person name="Tong Y."/>
            <person name="Wang J."/>
            <person name="Yang H."/>
            <person name="Li Z."/>
            <person name="Wang D."/>
            <person name="Zhang A."/>
            <person name="Wang J."/>
        </authorList>
    </citation>
    <scope>NUCLEOTIDE SEQUENCE</scope>
    <source>
        <strain evidence="2">cv. G1812</strain>
    </source>
</reference>
<dbReference type="AlphaFoldDB" id="A0A8R7UGY1"/>